<protein>
    <recommendedName>
        <fullName evidence="3 13">Biotin synthase</fullName>
        <ecNumber evidence="3 13">2.8.1.6</ecNumber>
    </recommendedName>
</protein>
<feature type="binding site" evidence="13 14">
    <location>
        <position position="194"/>
    </location>
    <ligand>
        <name>[2Fe-2S] cluster</name>
        <dbReference type="ChEBI" id="CHEBI:190135"/>
    </ligand>
</feature>
<dbReference type="PIRSF" id="PIRSF001619">
    <property type="entry name" value="Biotin_synth"/>
    <property type="match status" value="1"/>
</dbReference>
<comment type="subunit">
    <text evidence="13">Homodimer.</text>
</comment>
<dbReference type="EMBL" id="LSDG01000024">
    <property type="protein sequence ID" value="KXB66845.1"/>
    <property type="molecule type" value="Genomic_DNA"/>
</dbReference>
<comment type="cofactor">
    <cofactor evidence="13">
        <name>[2Fe-2S] cluster</name>
        <dbReference type="ChEBI" id="CHEBI:190135"/>
    </cofactor>
    <text evidence="13">Binds 1 [2Fe-2S] cluster. The cluster is coordinated with 3 cysteines and 1 arginine.</text>
</comment>
<dbReference type="Gene3D" id="3.20.20.70">
    <property type="entry name" value="Aldolase class I"/>
    <property type="match status" value="1"/>
</dbReference>
<dbReference type="GO" id="GO:0009102">
    <property type="term" value="P:biotin biosynthetic process"/>
    <property type="evidence" value="ECO:0007669"/>
    <property type="project" value="UniProtKB-UniRule"/>
</dbReference>
<dbReference type="GO" id="GO:0005506">
    <property type="term" value="F:iron ion binding"/>
    <property type="evidence" value="ECO:0007669"/>
    <property type="project" value="UniProtKB-UniRule"/>
</dbReference>
<sequence>MIPTEKIIKGYELQREDALSLYHEPLHTLMESAVAIRRALLGNTFDLCTIMRGRNGHCSEDCAFCVQSSVSEGRVDLLNTIDDEKVIENAKCADAAGIRHFALVFAGRKLSKRDVENVAHLYRRLKRETNLRLCLSGGLLHRDELALLQEAGLERLHNNLETSRRYFPSICTTHTYDEKIQTIQDAQSLGIEVCSGGIFNVGETREDRVDLALTLRGLGIRSVPLNILSPMEGTPLAERQPIAEDEFLRTVAIFRHILPNAYLRLAGGRQLLSGEGEATLHAGMNAAITGNFLNTKGAAESCDLQMIRRHHFTITV</sequence>
<evidence type="ECO:0000256" key="9">
    <source>
        <dbReference type="ARBA" id="ARBA00022756"/>
    </source>
</evidence>
<keyword evidence="9 13" id="KW-0093">Biotin biosynthesis</keyword>
<dbReference type="Pfam" id="PF04055">
    <property type="entry name" value="Radical_SAM"/>
    <property type="match status" value="1"/>
</dbReference>
<keyword evidence="7 13" id="KW-0001">2Fe-2S</keyword>
<evidence type="ECO:0000256" key="6">
    <source>
        <dbReference type="ARBA" id="ARBA00022691"/>
    </source>
</evidence>
<dbReference type="PATRIC" id="fig|755172.3.peg.856"/>
<comment type="caution">
    <text evidence="16">The sequence shown here is derived from an EMBL/GenBank/DDBJ whole genome shotgun (WGS) entry which is preliminary data.</text>
</comment>
<evidence type="ECO:0000256" key="1">
    <source>
        <dbReference type="ARBA" id="ARBA00004942"/>
    </source>
</evidence>
<evidence type="ECO:0000256" key="11">
    <source>
        <dbReference type="ARBA" id="ARBA00023014"/>
    </source>
</evidence>
<keyword evidence="5 13" id="KW-0808">Transferase</keyword>
<keyword evidence="17" id="KW-1185">Reference proteome</keyword>
<dbReference type="RefSeq" id="WP_068367656.1">
    <property type="nucleotide sequence ID" value="NZ_CAMQER010000010.1"/>
</dbReference>
<feature type="binding site" evidence="13 14">
    <location>
        <position position="264"/>
    </location>
    <ligand>
        <name>[2Fe-2S] cluster</name>
        <dbReference type="ChEBI" id="CHEBI:190135"/>
    </ligand>
</feature>
<feature type="binding site" evidence="13 14">
    <location>
        <position position="65"/>
    </location>
    <ligand>
        <name>[4Fe-4S] cluster</name>
        <dbReference type="ChEBI" id="CHEBI:49883"/>
        <note>4Fe-4S-S-AdoMet</note>
    </ligand>
</feature>
<dbReference type="OrthoDB" id="9786826at2"/>
<gene>
    <name evidence="13" type="primary">bioB</name>
    <name evidence="16" type="ORF">HMPREF1863_00897</name>
</gene>
<comment type="function">
    <text evidence="13">Catalyzes the conversion of dethiobiotin (DTB) to biotin by the insertion of a sulfur atom into dethiobiotin via a radical-based mechanism.</text>
</comment>
<comment type="pathway">
    <text evidence="1 13">Cofactor biosynthesis; biotin biosynthesis; biotin from 7,8-diaminononanoate: step 2/2.</text>
</comment>
<evidence type="ECO:0000256" key="3">
    <source>
        <dbReference type="ARBA" id="ARBA00012236"/>
    </source>
</evidence>
<dbReference type="GO" id="GO:0051539">
    <property type="term" value="F:4 iron, 4 sulfur cluster binding"/>
    <property type="evidence" value="ECO:0007669"/>
    <property type="project" value="UniProtKB-KW"/>
</dbReference>
<comment type="cofactor">
    <cofactor evidence="14">
        <name>[2Fe-2S] cluster</name>
        <dbReference type="ChEBI" id="CHEBI:190135"/>
    </cofactor>
    <text evidence="14">Binds 1 [2Fe-2S] cluster. The cluster is coordinated with 3 cysteines and 1 arginine.</text>
</comment>
<evidence type="ECO:0000256" key="13">
    <source>
        <dbReference type="HAMAP-Rule" id="MF_01694"/>
    </source>
</evidence>
<evidence type="ECO:0000256" key="2">
    <source>
        <dbReference type="ARBA" id="ARBA00010765"/>
    </source>
</evidence>
<feature type="binding site" evidence="13 14">
    <location>
        <position position="62"/>
    </location>
    <ligand>
        <name>[4Fe-4S] cluster</name>
        <dbReference type="ChEBI" id="CHEBI:49883"/>
        <note>4Fe-4S-S-AdoMet</note>
    </ligand>
</feature>
<dbReference type="InterPro" id="IPR006638">
    <property type="entry name" value="Elp3/MiaA/NifB-like_rSAM"/>
</dbReference>
<dbReference type="Pfam" id="PF06968">
    <property type="entry name" value="BATS"/>
    <property type="match status" value="1"/>
</dbReference>
<dbReference type="STRING" id="755172.HMPREF1863_00897"/>
<proteinExistence type="inferred from homology"/>
<evidence type="ECO:0000256" key="8">
    <source>
        <dbReference type="ARBA" id="ARBA00022723"/>
    </source>
</evidence>
<dbReference type="NCBIfam" id="TIGR00433">
    <property type="entry name" value="bioB"/>
    <property type="match status" value="1"/>
</dbReference>
<dbReference type="GO" id="GO:0004076">
    <property type="term" value="F:biotin synthase activity"/>
    <property type="evidence" value="ECO:0007669"/>
    <property type="project" value="UniProtKB-UniRule"/>
</dbReference>
<dbReference type="PROSITE" id="PS51918">
    <property type="entry name" value="RADICAL_SAM"/>
    <property type="match status" value="1"/>
</dbReference>
<dbReference type="EC" id="2.8.1.6" evidence="3 13"/>
<reference evidence="17" key="1">
    <citation type="submission" date="2016-01" db="EMBL/GenBank/DDBJ databases">
        <authorList>
            <person name="Mitreva M."/>
            <person name="Pepin K.H."/>
            <person name="Mihindukulasuriya K.A."/>
            <person name="Fulton R."/>
            <person name="Fronick C."/>
            <person name="O'Laughlin M."/>
            <person name="Miner T."/>
            <person name="Herter B."/>
            <person name="Rosa B.A."/>
            <person name="Cordes M."/>
            <person name="Tomlinson C."/>
            <person name="Wollam A."/>
            <person name="Palsikar V.B."/>
            <person name="Mardis E.R."/>
            <person name="Wilson R.K."/>
        </authorList>
    </citation>
    <scope>NUCLEOTIDE SEQUENCE [LARGE SCALE GENOMIC DNA]</scope>
    <source>
        <strain evidence="17">DNF00729</strain>
    </source>
</reference>
<dbReference type="AlphaFoldDB" id="A0A134AGS0"/>
<dbReference type="UniPathway" id="UPA00078">
    <property type="reaction ID" value="UER00162"/>
</dbReference>
<accession>A0A134AGS0</accession>
<dbReference type="SFLD" id="SFLDG01060">
    <property type="entry name" value="BATS_domain_containing"/>
    <property type="match status" value="1"/>
</dbReference>
<comment type="catalytic activity">
    <reaction evidence="12 13">
        <text>(4R,5S)-dethiobiotin + (sulfur carrier)-SH + 2 reduced [2Fe-2S]-[ferredoxin] + 2 S-adenosyl-L-methionine = (sulfur carrier)-H + biotin + 2 5'-deoxyadenosine + 2 L-methionine + 2 oxidized [2Fe-2S]-[ferredoxin]</text>
        <dbReference type="Rhea" id="RHEA:22060"/>
        <dbReference type="Rhea" id="RHEA-COMP:10000"/>
        <dbReference type="Rhea" id="RHEA-COMP:10001"/>
        <dbReference type="Rhea" id="RHEA-COMP:14737"/>
        <dbReference type="Rhea" id="RHEA-COMP:14739"/>
        <dbReference type="ChEBI" id="CHEBI:17319"/>
        <dbReference type="ChEBI" id="CHEBI:29917"/>
        <dbReference type="ChEBI" id="CHEBI:33737"/>
        <dbReference type="ChEBI" id="CHEBI:33738"/>
        <dbReference type="ChEBI" id="CHEBI:57586"/>
        <dbReference type="ChEBI" id="CHEBI:57844"/>
        <dbReference type="ChEBI" id="CHEBI:59789"/>
        <dbReference type="ChEBI" id="CHEBI:64428"/>
        <dbReference type="ChEBI" id="CHEBI:149473"/>
        <dbReference type="EC" id="2.8.1.6"/>
    </reaction>
</comment>
<dbReference type="InterPro" id="IPR007197">
    <property type="entry name" value="rSAM"/>
</dbReference>
<dbReference type="PANTHER" id="PTHR22976:SF2">
    <property type="entry name" value="BIOTIN SYNTHASE, MITOCHONDRIAL"/>
    <property type="match status" value="1"/>
</dbReference>
<feature type="binding site" evidence="13 14">
    <location>
        <position position="58"/>
    </location>
    <ligand>
        <name>[4Fe-4S] cluster</name>
        <dbReference type="ChEBI" id="CHEBI:49883"/>
        <note>4Fe-4S-S-AdoMet</note>
    </ligand>
</feature>
<evidence type="ECO:0000256" key="4">
    <source>
        <dbReference type="ARBA" id="ARBA00022485"/>
    </source>
</evidence>
<dbReference type="SMART" id="SM00729">
    <property type="entry name" value="Elp3"/>
    <property type="match status" value="1"/>
</dbReference>
<comment type="similarity">
    <text evidence="2 13">Belongs to the radical SAM superfamily. Biotin synthase family.</text>
</comment>
<dbReference type="SMART" id="SM00876">
    <property type="entry name" value="BATS"/>
    <property type="match status" value="1"/>
</dbReference>
<keyword evidence="10 13" id="KW-0408">Iron</keyword>
<dbReference type="PANTHER" id="PTHR22976">
    <property type="entry name" value="BIOTIN SYNTHASE"/>
    <property type="match status" value="1"/>
</dbReference>
<dbReference type="InterPro" id="IPR013785">
    <property type="entry name" value="Aldolase_TIM"/>
</dbReference>
<feature type="binding site" evidence="13 14">
    <location>
        <position position="134"/>
    </location>
    <ligand>
        <name>[2Fe-2S] cluster</name>
        <dbReference type="ChEBI" id="CHEBI:190135"/>
    </ligand>
</feature>
<evidence type="ECO:0000313" key="17">
    <source>
        <dbReference type="Proteomes" id="UP000070442"/>
    </source>
</evidence>
<comment type="cofactor">
    <cofactor evidence="13 14">
        <name>[4Fe-4S] cluster</name>
        <dbReference type="ChEBI" id="CHEBI:49883"/>
    </cofactor>
    <text evidence="13 14">Binds 1 [4Fe-4S] cluster. The cluster is coordinated with 3 cysteines and an exchangeable S-adenosyl-L-methionine.</text>
</comment>
<keyword evidence="11 13" id="KW-0411">Iron-sulfur</keyword>
<dbReference type="InterPro" id="IPR024177">
    <property type="entry name" value="Biotin_synthase"/>
</dbReference>
<dbReference type="SFLD" id="SFLDS00029">
    <property type="entry name" value="Radical_SAM"/>
    <property type="match status" value="1"/>
</dbReference>
<dbReference type="CDD" id="cd01335">
    <property type="entry name" value="Radical_SAM"/>
    <property type="match status" value="1"/>
</dbReference>
<dbReference type="InterPro" id="IPR058240">
    <property type="entry name" value="rSAM_sf"/>
</dbReference>
<dbReference type="SUPFAM" id="SSF102114">
    <property type="entry name" value="Radical SAM enzymes"/>
    <property type="match status" value="1"/>
</dbReference>
<keyword evidence="8 13" id="KW-0479">Metal-binding</keyword>
<evidence type="ECO:0000256" key="7">
    <source>
        <dbReference type="ARBA" id="ARBA00022714"/>
    </source>
</evidence>
<name>A0A134AGS0_9FIRM</name>
<comment type="caution">
    <text evidence="13">Lacks conserved residue(s) required for the propagation of feature annotation.</text>
</comment>
<evidence type="ECO:0000259" key="15">
    <source>
        <dbReference type="PROSITE" id="PS51918"/>
    </source>
</evidence>
<evidence type="ECO:0000256" key="5">
    <source>
        <dbReference type="ARBA" id="ARBA00022679"/>
    </source>
</evidence>
<evidence type="ECO:0000256" key="10">
    <source>
        <dbReference type="ARBA" id="ARBA00023004"/>
    </source>
</evidence>
<dbReference type="Proteomes" id="UP000070442">
    <property type="component" value="Unassembled WGS sequence"/>
</dbReference>
<keyword evidence="4 13" id="KW-0004">4Fe-4S</keyword>
<feature type="domain" description="Radical SAM core" evidence="15">
    <location>
        <begin position="40"/>
        <end position="269"/>
    </location>
</feature>
<dbReference type="HAMAP" id="MF_01694">
    <property type="entry name" value="BioB"/>
    <property type="match status" value="1"/>
</dbReference>
<evidence type="ECO:0000313" key="16">
    <source>
        <dbReference type="EMBL" id="KXB66845.1"/>
    </source>
</evidence>
<keyword evidence="6 13" id="KW-0949">S-adenosyl-L-methionine</keyword>
<dbReference type="SFLD" id="SFLDG01278">
    <property type="entry name" value="biotin_synthase_like"/>
    <property type="match status" value="1"/>
</dbReference>
<dbReference type="InterPro" id="IPR002684">
    <property type="entry name" value="Biotin_synth/BioAB"/>
</dbReference>
<evidence type="ECO:0000256" key="12">
    <source>
        <dbReference type="ARBA" id="ARBA00051157"/>
    </source>
</evidence>
<dbReference type="InterPro" id="IPR010722">
    <property type="entry name" value="BATS_dom"/>
</dbReference>
<organism evidence="16 17">
    <name type="scientific">Aedoeadaptatus coxii</name>
    <dbReference type="NCBI Taxonomy" id="755172"/>
    <lineage>
        <taxon>Bacteria</taxon>
        <taxon>Bacillati</taxon>
        <taxon>Bacillota</taxon>
        <taxon>Tissierellia</taxon>
        <taxon>Tissierellales</taxon>
        <taxon>Peptoniphilaceae</taxon>
        <taxon>Aedoeadaptatus</taxon>
    </lineage>
</organism>
<evidence type="ECO:0000256" key="14">
    <source>
        <dbReference type="PIRSR" id="PIRSR001619-1"/>
    </source>
</evidence>
<dbReference type="GO" id="GO:0051537">
    <property type="term" value="F:2 iron, 2 sulfur cluster binding"/>
    <property type="evidence" value="ECO:0007669"/>
    <property type="project" value="UniProtKB-KW"/>
</dbReference>